<gene>
    <name evidence="2" type="ORF">I0C86_02100</name>
</gene>
<comment type="caution">
    <text evidence="2">The sequence shown here is derived from an EMBL/GenBank/DDBJ whole genome shotgun (WGS) entry which is preliminary data.</text>
</comment>
<dbReference type="RefSeq" id="WP_196199466.1">
    <property type="nucleotide sequence ID" value="NZ_JADPUN010000041.1"/>
</dbReference>
<dbReference type="Proteomes" id="UP000638560">
    <property type="component" value="Unassembled WGS sequence"/>
</dbReference>
<evidence type="ECO:0000313" key="3">
    <source>
        <dbReference type="Proteomes" id="UP000638560"/>
    </source>
</evidence>
<keyword evidence="3" id="KW-1185">Reference proteome</keyword>
<keyword evidence="1" id="KW-0812">Transmembrane</keyword>
<feature type="transmembrane region" description="Helical" evidence="1">
    <location>
        <begin position="21"/>
        <end position="44"/>
    </location>
</feature>
<accession>A0ABS0GNN0</accession>
<organism evidence="2 3">
    <name type="scientific">Plantactinospora alkalitolerans</name>
    <dbReference type="NCBI Taxonomy" id="2789879"/>
    <lineage>
        <taxon>Bacteria</taxon>
        <taxon>Bacillati</taxon>
        <taxon>Actinomycetota</taxon>
        <taxon>Actinomycetes</taxon>
        <taxon>Micromonosporales</taxon>
        <taxon>Micromonosporaceae</taxon>
        <taxon>Plantactinospora</taxon>
    </lineage>
</organism>
<name>A0ABS0GNN0_9ACTN</name>
<feature type="transmembrane region" description="Helical" evidence="1">
    <location>
        <begin position="485"/>
        <end position="507"/>
    </location>
</feature>
<proteinExistence type="predicted"/>
<feature type="transmembrane region" description="Helical" evidence="1">
    <location>
        <begin position="75"/>
        <end position="98"/>
    </location>
</feature>
<evidence type="ECO:0000313" key="2">
    <source>
        <dbReference type="EMBL" id="MBF9127795.1"/>
    </source>
</evidence>
<feature type="transmembrane region" description="Helical" evidence="1">
    <location>
        <begin position="247"/>
        <end position="271"/>
    </location>
</feature>
<feature type="transmembrane region" description="Helical" evidence="1">
    <location>
        <begin position="364"/>
        <end position="387"/>
    </location>
</feature>
<evidence type="ECO:0000256" key="1">
    <source>
        <dbReference type="SAM" id="Phobius"/>
    </source>
</evidence>
<feature type="transmembrane region" description="Helical" evidence="1">
    <location>
        <begin position="163"/>
        <end position="189"/>
    </location>
</feature>
<sequence>MKATTAVRLALAGTRADAVRVVLTACSAALATFALLAALTVLAIRTPPDTGSRFAPWSEQYGSALLREPGLRPGVAIALILLMVPVLALAGQCTRLGAPARDRRLAAIRLAGATPRQTTAIALAETGLAAVTGTAVAFVGYLVAHEVLHRPGPDGTLALPTDVLPSVPVLVAAGLGLPLLAMLAAVVVLRRVTISPFGLVRRQGRNRAPWPWPGILIVLGVLLFGAFGPLQRAEFKLPDWIGRIPGWLVVIPLFGGAFLASIGVVLGAGWISYTTGRLLRRFARRPAPLLAGSRLMADPWAGSRNLAALLACVLFAAGAAGVRSWFTTQEAAQAEANRLAAGPGPSDIGPGDSFHLQTMDLVNLAVLVALVIAAGGLVVAIVEGIVTSRRTYAALVATGVPRPVLGRAILWQSLAPAVPAILLAVTVGVLLPRSLQSEARTGGSSWEVCDASQALCEDPVTRAQYTRIVEEPAIIRSIPVPFDELALAVGVGLAAVLATVAIGLVFLRSSTDLEELRVG</sequence>
<dbReference type="EMBL" id="JADPUN010000041">
    <property type="protein sequence ID" value="MBF9127795.1"/>
    <property type="molecule type" value="Genomic_DNA"/>
</dbReference>
<feature type="transmembrane region" description="Helical" evidence="1">
    <location>
        <begin position="119"/>
        <end position="143"/>
    </location>
</feature>
<feature type="transmembrane region" description="Helical" evidence="1">
    <location>
        <begin position="408"/>
        <end position="431"/>
    </location>
</feature>
<reference evidence="2 3" key="1">
    <citation type="submission" date="2020-11" db="EMBL/GenBank/DDBJ databases">
        <title>A novel isolate from a Black sea contaminated sediment with potential to produce alkanes: Plantactinospora alkalitolerans sp. nov.</title>
        <authorList>
            <person name="Carro L."/>
            <person name="Veyisoglu A."/>
            <person name="Guven K."/>
            <person name="Schumann P."/>
            <person name="Klenk H.-P."/>
            <person name="Sahin N."/>
        </authorList>
    </citation>
    <scope>NUCLEOTIDE SEQUENCE [LARGE SCALE GENOMIC DNA]</scope>
    <source>
        <strain evidence="2 3">S1510</strain>
    </source>
</reference>
<feature type="transmembrane region" description="Helical" evidence="1">
    <location>
        <begin position="306"/>
        <end position="326"/>
    </location>
</feature>
<feature type="transmembrane region" description="Helical" evidence="1">
    <location>
        <begin position="210"/>
        <end position="227"/>
    </location>
</feature>
<keyword evidence="1" id="KW-1133">Transmembrane helix</keyword>
<protein>
    <submittedName>
        <fullName evidence="2">ABC transporter permease</fullName>
    </submittedName>
</protein>
<keyword evidence="1" id="KW-0472">Membrane</keyword>